<accession>A0A371DP80</accession>
<proteinExistence type="predicted"/>
<gene>
    <name evidence="1" type="ORF">OH76DRAFT_1086579</name>
</gene>
<sequence>MDRKWIDCTMATVSFHSPDIALSNLIQTRDMAVTVRVCNASRRVELELPGRERVLTRFKDTGQFVGRVEEEVGISTRGVASRRRVASLHRLTSVSRCPDTTSLTWLAIVPSPYPFYSAASCSLLLYD</sequence>
<reference evidence="1 2" key="1">
    <citation type="journal article" date="2018" name="Biotechnol. Biofuels">
        <title>Integrative visual omics of the white-rot fungus Polyporus brumalis exposes the biotechnological potential of its oxidative enzymes for delignifying raw plant biomass.</title>
        <authorList>
            <person name="Miyauchi S."/>
            <person name="Rancon A."/>
            <person name="Drula E."/>
            <person name="Hage H."/>
            <person name="Chaduli D."/>
            <person name="Favel A."/>
            <person name="Grisel S."/>
            <person name="Henrissat B."/>
            <person name="Herpoel-Gimbert I."/>
            <person name="Ruiz-Duenas F.J."/>
            <person name="Chevret D."/>
            <person name="Hainaut M."/>
            <person name="Lin J."/>
            <person name="Wang M."/>
            <person name="Pangilinan J."/>
            <person name="Lipzen A."/>
            <person name="Lesage-Meessen L."/>
            <person name="Navarro D."/>
            <person name="Riley R."/>
            <person name="Grigoriev I.V."/>
            <person name="Zhou S."/>
            <person name="Raouche S."/>
            <person name="Rosso M.N."/>
        </authorList>
    </citation>
    <scope>NUCLEOTIDE SEQUENCE [LARGE SCALE GENOMIC DNA]</scope>
    <source>
        <strain evidence="1 2">BRFM 1820</strain>
    </source>
</reference>
<dbReference type="EMBL" id="KZ857385">
    <property type="protein sequence ID" value="RDX54353.1"/>
    <property type="molecule type" value="Genomic_DNA"/>
</dbReference>
<name>A0A371DP80_9APHY</name>
<keyword evidence="2" id="KW-1185">Reference proteome</keyword>
<organism evidence="1 2">
    <name type="scientific">Lentinus brumalis</name>
    <dbReference type="NCBI Taxonomy" id="2498619"/>
    <lineage>
        <taxon>Eukaryota</taxon>
        <taxon>Fungi</taxon>
        <taxon>Dikarya</taxon>
        <taxon>Basidiomycota</taxon>
        <taxon>Agaricomycotina</taxon>
        <taxon>Agaricomycetes</taxon>
        <taxon>Polyporales</taxon>
        <taxon>Polyporaceae</taxon>
        <taxon>Lentinus</taxon>
    </lineage>
</organism>
<dbReference type="AlphaFoldDB" id="A0A371DP80"/>
<protein>
    <submittedName>
        <fullName evidence="1">Uncharacterized protein</fullName>
    </submittedName>
</protein>
<evidence type="ECO:0000313" key="1">
    <source>
        <dbReference type="EMBL" id="RDX54353.1"/>
    </source>
</evidence>
<dbReference type="Proteomes" id="UP000256964">
    <property type="component" value="Unassembled WGS sequence"/>
</dbReference>
<evidence type="ECO:0000313" key="2">
    <source>
        <dbReference type="Proteomes" id="UP000256964"/>
    </source>
</evidence>